<dbReference type="Proteomes" id="UP000034350">
    <property type="component" value="Unassembled WGS sequence"/>
</dbReference>
<accession>A0A0F9WE62</accession>
<evidence type="ECO:0000313" key="2">
    <source>
        <dbReference type="Proteomes" id="UP000034350"/>
    </source>
</evidence>
<dbReference type="VEuPathDB" id="MicrosporidiaDB:AAJ76_1400022438"/>
<dbReference type="OrthoDB" id="2191682at2759"/>
<dbReference type="AlphaFoldDB" id="A0A0F9WE62"/>
<gene>
    <name evidence="1" type="ORF">AAJ76_1400022438</name>
</gene>
<keyword evidence="2" id="KW-1185">Reference proteome</keyword>
<dbReference type="VEuPathDB" id="MicrosporidiaDB:G9O61_00g011570"/>
<proteinExistence type="predicted"/>
<reference evidence="1 2" key="1">
    <citation type="journal article" date="2015" name="Environ. Microbiol.">
        <title>Genome analyses suggest the presence of polyploidy and recent human-driven expansions in eight global populations of the honeybee pathogen Nosema ceranae.</title>
        <authorList>
            <person name="Pelin A."/>
            <person name="Selman M."/>
            <person name="Aris-Brosou S."/>
            <person name="Farinelli L."/>
            <person name="Corradi N."/>
        </authorList>
    </citation>
    <scope>NUCLEOTIDE SEQUENCE [LARGE SCALE GENOMIC DNA]</scope>
    <source>
        <strain evidence="1 2">PA08 1199</strain>
    </source>
</reference>
<dbReference type="EMBL" id="JPQZ01000014">
    <property type="protein sequence ID" value="KKO75686.1"/>
    <property type="molecule type" value="Genomic_DNA"/>
</dbReference>
<dbReference type="GeneID" id="36318916"/>
<sequence>MSTKKIAQLSKIVFLPTDTYSCTKLKLVKLHKLIRSSEDQEIINGTFNKILDVFIHKNKYIKSLCIKIFKDIYYKIKVIDNIKIIRMFYQNDPEINLLILKFIKIFYRFFIEDEIVLYYIKKTNIKYSEEIINLFESSDIKGKCTKLDGLELGMKYLYQGKTEKCLNIFNKIINCDIDFRFKVIIKYFINKLTLEKNKRFVFDLKDYEIDESLICKVNGYTESKLFKKLKKCYNHYKHIKK</sequence>
<dbReference type="VEuPathDB" id="MicrosporidiaDB:NCER_100011"/>
<dbReference type="RefSeq" id="XP_024331428.1">
    <property type="nucleotide sequence ID" value="XM_024474014.1"/>
</dbReference>
<evidence type="ECO:0000313" key="1">
    <source>
        <dbReference type="EMBL" id="KKO75686.1"/>
    </source>
</evidence>
<organism evidence="1 2">
    <name type="scientific">Vairimorpha ceranae</name>
    <dbReference type="NCBI Taxonomy" id="40302"/>
    <lineage>
        <taxon>Eukaryota</taxon>
        <taxon>Fungi</taxon>
        <taxon>Fungi incertae sedis</taxon>
        <taxon>Microsporidia</taxon>
        <taxon>Nosematidae</taxon>
        <taxon>Vairimorpha</taxon>
    </lineage>
</organism>
<name>A0A0F9WE62_9MICR</name>
<protein>
    <submittedName>
        <fullName evidence="1">Uncharacterized protein</fullName>
    </submittedName>
</protein>
<comment type="caution">
    <text evidence="1">The sequence shown here is derived from an EMBL/GenBank/DDBJ whole genome shotgun (WGS) entry which is preliminary data.</text>
</comment>